<feature type="compositionally biased region" description="Polar residues" evidence="1">
    <location>
        <begin position="13"/>
        <end position="38"/>
    </location>
</feature>
<feature type="compositionally biased region" description="Basic residues" evidence="1">
    <location>
        <begin position="227"/>
        <end position="238"/>
    </location>
</feature>
<dbReference type="RefSeq" id="XP_067082226.1">
    <property type="nucleotide sequence ID" value="XM_067226125.1"/>
</dbReference>
<keyword evidence="3" id="KW-1185">Reference proteome</keyword>
<name>A0A1G4IH82_TRYEQ</name>
<comment type="caution">
    <text evidence="2">The sequence shown here is derived from an EMBL/GenBank/DDBJ whole genome shotgun (WGS) entry which is preliminary data.</text>
</comment>
<protein>
    <submittedName>
        <fullName evidence="2">Uncharacterized protein</fullName>
    </submittedName>
</protein>
<proteinExistence type="predicted"/>
<gene>
    <name evidence="2" type="ORF">TEOVI_000317000</name>
</gene>
<evidence type="ECO:0000256" key="1">
    <source>
        <dbReference type="SAM" id="MobiDB-lite"/>
    </source>
</evidence>
<organism evidence="2 3">
    <name type="scientific">Trypanosoma equiperdum</name>
    <dbReference type="NCBI Taxonomy" id="5694"/>
    <lineage>
        <taxon>Eukaryota</taxon>
        <taxon>Discoba</taxon>
        <taxon>Euglenozoa</taxon>
        <taxon>Kinetoplastea</taxon>
        <taxon>Metakinetoplastina</taxon>
        <taxon>Trypanosomatida</taxon>
        <taxon>Trypanosomatidae</taxon>
        <taxon>Trypanosoma</taxon>
    </lineage>
</organism>
<dbReference type="VEuPathDB" id="TriTrypDB:TEOVI_000317000"/>
<dbReference type="GeneID" id="92377110"/>
<accession>A0A1G4IH82</accession>
<evidence type="ECO:0000313" key="2">
    <source>
        <dbReference type="EMBL" id="SCU71589.1"/>
    </source>
</evidence>
<feature type="region of interest" description="Disordered" evidence="1">
    <location>
        <begin position="201"/>
        <end position="246"/>
    </location>
</feature>
<dbReference type="Proteomes" id="UP000195570">
    <property type="component" value="Unassembled WGS sequence"/>
</dbReference>
<dbReference type="EMBL" id="CZPT02001673">
    <property type="protein sequence ID" value="SCU71589.1"/>
    <property type="molecule type" value="Genomic_DNA"/>
</dbReference>
<reference evidence="2" key="1">
    <citation type="submission" date="2016-09" db="EMBL/GenBank/DDBJ databases">
        <authorList>
            <person name="Hebert L."/>
            <person name="Moumen B."/>
        </authorList>
    </citation>
    <scope>NUCLEOTIDE SEQUENCE [LARGE SCALE GENOMIC DNA]</scope>
    <source>
        <strain evidence="2">OVI</strain>
    </source>
</reference>
<feature type="compositionally biased region" description="Polar residues" evidence="1">
    <location>
        <begin position="210"/>
        <end position="226"/>
    </location>
</feature>
<feature type="region of interest" description="Disordered" evidence="1">
    <location>
        <begin position="1"/>
        <end position="38"/>
    </location>
</feature>
<dbReference type="AlphaFoldDB" id="A0A1G4IH82"/>
<evidence type="ECO:0000313" key="3">
    <source>
        <dbReference type="Proteomes" id="UP000195570"/>
    </source>
</evidence>
<sequence>MSSVGVSDALEGSRQSKGRTGSIFSGEKMSTTTFGTRSATSLSMDAKASTARMSSTAERVVASNISPCPNVERLRNTAVEDRVLWHVRRRESLQQTKEREQRKIMMERRISMTDYYKTLFRLPPPNSRFNEQQGKAVALPVLQGPMTKAKEKMILESLPKFAHRRVVQDINDYFIAAYYKQNPEALVRKLEEEERQSRVAAATAAAAARNSPTRTGARSQSLGTPSRKNRGGKKKKKKQEVVEEGKPAPNLRLLQSALLTVADSSGIVTLDAFLDMLRQAPFEVRDDEAAENFFSVAHPSSSMSESGVNAVGRLETSHNTAAASSGVRSLSPLKAAQLHHASLHRTIEGSGAGQTSSSNMSVAKMSPVLAGNRGNQTFPIPGVNIPAPVVNETSQREKSPEAHVRELLAGFDALVNGAELKDVIRKLCFSVLETDDYIHKSALTQLRRDGRESCEEPESVLSPSIVKALRDSLDVLHQEEEQAYIRSQLKGRKNRKSVKAASLLPHQKTVIPLNMMRRSHISYEEFCRFFDTMPFLVAAFAHMWLPAFFAPTWPRRKRAASYGLYSDDQDMDDDYTAPTCQEGNEDGTTEEHRGVRDEVDWEKVATPPLRDVLLSALKRRHMASNIVANRLAFMNTTVESPSRASEASPAPS</sequence>